<protein>
    <submittedName>
        <fullName evidence="1">Uncharacterized protein</fullName>
    </submittedName>
</protein>
<feature type="non-terminal residue" evidence="1">
    <location>
        <position position="51"/>
    </location>
</feature>
<name>A0ABD0JYD7_9CAEN</name>
<dbReference type="AlphaFoldDB" id="A0ABD0JYD7"/>
<evidence type="ECO:0000313" key="1">
    <source>
        <dbReference type="EMBL" id="KAK7479717.1"/>
    </source>
</evidence>
<reference evidence="1 2" key="1">
    <citation type="journal article" date="2023" name="Sci. Data">
        <title>Genome assembly of the Korean intertidal mud-creeper Batillaria attramentaria.</title>
        <authorList>
            <person name="Patra A.K."/>
            <person name="Ho P.T."/>
            <person name="Jun S."/>
            <person name="Lee S.J."/>
            <person name="Kim Y."/>
            <person name="Won Y.J."/>
        </authorList>
    </citation>
    <scope>NUCLEOTIDE SEQUENCE [LARGE SCALE GENOMIC DNA]</scope>
    <source>
        <strain evidence="1">Wonlab-2016</strain>
    </source>
</reference>
<gene>
    <name evidence="1" type="ORF">BaRGS_00029093</name>
</gene>
<accession>A0ABD0JYD7</accession>
<comment type="caution">
    <text evidence="1">The sequence shown here is derived from an EMBL/GenBank/DDBJ whole genome shotgun (WGS) entry which is preliminary data.</text>
</comment>
<proteinExistence type="predicted"/>
<organism evidence="1 2">
    <name type="scientific">Batillaria attramentaria</name>
    <dbReference type="NCBI Taxonomy" id="370345"/>
    <lineage>
        <taxon>Eukaryota</taxon>
        <taxon>Metazoa</taxon>
        <taxon>Spiralia</taxon>
        <taxon>Lophotrochozoa</taxon>
        <taxon>Mollusca</taxon>
        <taxon>Gastropoda</taxon>
        <taxon>Caenogastropoda</taxon>
        <taxon>Sorbeoconcha</taxon>
        <taxon>Cerithioidea</taxon>
        <taxon>Batillariidae</taxon>
        <taxon>Batillaria</taxon>
    </lineage>
</organism>
<dbReference type="Proteomes" id="UP001519460">
    <property type="component" value="Unassembled WGS sequence"/>
</dbReference>
<keyword evidence="2" id="KW-1185">Reference proteome</keyword>
<sequence length="51" mass="5926">MILTASRGRQYSQGGVTQLPFLWRTTKDGCHFDLHYPGGAYRLHLTTKWMK</sequence>
<dbReference type="EMBL" id="JACVVK020000297">
    <property type="protein sequence ID" value="KAK7479717.1"/>
    <property type="molecule type" value="Genomic_DNA"/>
</dbReference>
<evidence type="ECO:0000313" key="2">
    <source>
        <dbReference type="Proteomes" id="UP001519460"/>
    </source>
</evidence>